<evidence type="ECO:0000313" key="2">
    <source>
        <dbReference type="EMBL" id="EOL45176.1"/>
    </source>
</evidence>
<dbReference type="Pfam" id="PF14079">
    <property type="entry name" value="DUF4260"/>
    <property type="match status" value="1"/>
</dbReference>
<sequence>MTNKTILQLEDGALFLLALTLYIKLGFPILYFFLFLLLPDITILGYRHDPIIGAKLYNLGHTLVLPVALTFISLFTSTSFLLAVSLIWAAHIFMDRAMGYGLKYSDAFKHTHIQNL</sequence>
<feature type="transmembrane region" description="Helical" evidence="1">
    <location>
        <begin position="12"/>
        <end position="38"/>
    </location>
</feature>
<dbReference type="Proteomes" id="UP000013840">
    <property type="component" value="Unassembled WGS sequence"/>
</dbReference>
<dbReference type="RefSeq" id="WP_010772091.1">
    <property type="nucleotide sequence ID" value="NZ_KB946334.1"/>
</dbReference>
<reference evidence="2 3" key="1">
    <citation type="submission" date="2013-02" db="EMBL/GenBank/DDBJ databases">
        <title>The Genome Sequence of Enterococcus caccae BAA-1240.</title>
        <authorList>
            <consortium name="The Broad Institute Genome Sequencing Platform"/>
            <consortium name="The Broad Institute Genome Sequencing Center for Infectious Disease"/>
            <person name="Earl A.M."/>
            <person name="Gilmore M.S."/>
            <person name="Lebreton F."/>
            <person name="Walker B."/>
            <person name="Young S.K."/>
            <person name="Zeng Q."/>
            <person name="Gargeya S."/>
            <person name="Fitzgerald M."/>
            <person name="Haas B."/>
            <person name="Abouelleil A."/>
            <person name="Alvarado L."/>
            <person name="Arachchi H.M."/>
            <person name="Berlin A.M."/>
            <person name="Chapman S.B."/>
            <person name="Dewar J."/>
            <person name="Goldberg J."/>
            <person name="Griggs A."/>
            <person name="Gujja S."/>
            <person name="Hansen M."/>
            <person name="Howarth C."/>
            <person name="Imamovic A."/>
            <person name="Larimer J."/>
            <person name="McCowan C."/>
            <person name="Murphy C."/>
            <person name="Neiman D."/>
            <person name="Pearson M."/>
            <person name="Priest M."/>
            <person name="Roberts A."/>
            <person name="Saif S."/>
            <person name="Shea T."/>
            <person name="Sisk P."/>
            <person name="Sykes S."/>
            <person name="Wortman J."/>
            <person name="Nusbaum C."/>
            <person name="Birren B."/>
        </authorList>
    </citation>
    <scope>NUCLEOTIDE SEQUENCE [LARGE SCALE GENOMIC DNA]</scope>
    <source>
        <strain evidence="2 3">ATCC BAA-1240</strain>
    </source>
</reference>
<evidence type="ECO:0000313" key="3">
    <source>
        <dbReference type="Proteomes" id="UP000013840"/>
    </source>
</evidence>
<dbReference type="PATRIC" id="fig|1158612.3.peg.1959"/>
<accession>R3WB73</accession>
<gene>
    <name evidence="2" type="ORF">UC7_01982</name>
</gene>
<dbReference type="OrthoDB" id="9813911at2"/>
<name>R3WB73_9ENTE</name>
<dbReference type="AlphaFoldDB" id="R3WB73"/>
<dbReference type="STRING" id="317735.RU98_GL002868"/>
<organism evidence="2 3">
    <name type="scientific">Enterococcus caccae ATCC BAA-1240</name>
    <dbReference type="NCBI Taxonomy" id="1158612"/>
    <lineage>
        <taxon>Bacteria</taxon>
        <taxon>Bacillati</taxon>
        <taxon>Bacillota</taxon>
        <taxon>Bacilli</taxon>
        <taxon>Lactobacillales</taxon>
        <taxon>Enterococcaceae</taxon>
        <taxon>Enterococcus</taxon>
    </lineage>
</organism>
<keyword evidence="1" id="KW-1133">Transmembrane helix</keyword>
<dbReference type="InterPro" id="IPR025356">
    <property type="entry name" value="DUF4260"/>
</dbReference>
<keyword evidence="1" id="KW-0472">Membrane</keyword>
<keyword evidence="3" id="KW-1185">Reference proteome</keyword>
<dbReference type="eggNOG" id="ENOG5032SZF">
    <property type="taxonomic scope" value="Bacteria"/>
</dbReference>
<protein>
    <recommendedName>
        <fullName evidence="4">DUF4260 domain-containing protein</fullName>
    </recommendedName>
</protein>
<dbReference type="EMBL" id="AJAU01000018">
    <property type="protein sequence ID" value="EOL45176.1"/>
    <property type="molecule type" value="Genomic_DNA"/>
</dbReference>
<evidence type="ECO:0000256" key="1">
    <source>
        <dbReference type="SAM" id="Phobius"/>
    </source>
</evidence>
<proteinExistence type="predicted"/>
<evidence type="ECO:0008006" key="4">
    <source>
        <dbReference type="Google" id="ProtNLM"/>
    </source>
</evidence>
<feature type="transmembrane region" description="Helical" evidence="1">
    <location>
        <begin position="63"/>
        <end position="89"/>
    </location>
</feature>
<comment type="caution">
    <text evidence="2">The sequence shown here is derived from an EMBL/GenBank/DDBJ whole genome shotgun (WGS) entry which is preliminary data.</text>
</comment>
<keyword evidence="1" id="KW-0812">Transmembrane</keyword>